<evidence type="ECO:0000256" key="1">
    <source>
        <dbReference type="SAM" id="MobiDB-lite"/>
    </source>
</evidence>
<feature type="transmembrane region" description="Helical" evidence="2">
    <location>
        <begin position="155"/>
        <end position="174"/>
    </location>
</feature>
<name>A0AAN9S1M3_PSOTE</name>
<evidence type="ECO:0000313" key="4">
    <source>
        <dbReference type="Proteomes" id="UP001386955"/>
    </source>
</evidence>
<sequence length="176" mass="19381">MGSAQSANRNSLGPPLGAARYQRLPHSSPLHAQPLFQDQNLAIEGEKQEAAISRLKEKVEYLKKSVDGVIIGREADKRIYSAGFSNQGVVLKRLEEKNIQLEKETVELQTRVDEMSSTMVDMAAVVAELKLVPLQPKESNESAQVKITDLEMITLSREGLCVVLIFLIAVLVGLNL</sequence>
<keyword evidence="2" id="KW-0472">Membrane</keyword>
<gene>
    <name evidence="3" type="ORF">VNO78_22442</name>
</gene>
<feature type="region of interest" description="Disordered" evidence="1">
    <location>
        <begin position="1"/>
        <end position="22"/>
    </location>
</feature>
<dbReference type="EMBL" id="JAYMYS010000006">
    <property type="protein sequence ID" value="KAK7387655.1"/>
    <property type="molecule type" value="Genomic_DNA"/>
</dbReference>
<keyword evidence="2" id="KW-0812">Transmembrane</keyword>
<organism evidence="3 4">
    <name type="scientific">Psophocarpus tetragonolobus</name>
    <name type="common">Winged bean</name>
    <name type="synonym">Dolichos tetragonolobus</name>
    <dbReference type="NCBI Taxonomy" id="3891"/>
    <lineage>
        <taxon>Eukaryota</taxon>
        <taxon>Viridiplantae</taxon>
        <taxon>Streptophyta</taxon>
        <taxon>Embryophyta</taxon>
        <taxon>Tracheophyta</taxon>
        <taxon>Spermatophyta</taxon>
        <taxon>Magnoliopsida</taxon>
        <taxon>eudicotyledons</taxon>
        <taxon>Gunneridae</taxon>
        <taxon>Pentapetalae</taxon>
        <taxon>rosids</taxon>
        <taxon>fabids</taxon>
        <taxon>Fabales</taxon>
        <taxon>Fabaceae</taxon>
        <taxon>Papilionoideae</taxon>
        <taxon>50 kb inversion clade</taxon>
        <taxon>NPAAA clade</taxon>
        <taxon>indigoferoid/millettioid clade</taxon>
        <taxon>Phaseoleae</taxon>
        <taxon>Psophocarpus</taxon>
    </lineage>
</organism>
<reference evidence="3 4" key="1">
    <citation type="submission" date="2024-01" db="EMBL/GenBank/DDBJ databases">
        <title>The genomes of 5 underutilized Papilionoideae crops provide insights into root nodulation and disease resistanc.</title>
        <authorList>
            <person name="Jiang F."/>
        </authorList>
    </citation>
    <scope>NUCLEOTIDE SEQUENCE [LARGE SCALE GENOMIC DNA]</scope>
    <source>
        <strain evidence="3">DUOXIRENSHENG_FW03</strain>
        <tissue evidence="3">Leaves</tissue>
    </source>
</reference>
<feature type="compositionally biased region" description="Polar residues" evidence="1">
    <location>
        <begin position="1"/>
        <end position="11"/>
    </location>
</feature>
<evidence type="ECO:0000256" key="2">
    <source>
        <dbReference type="SAM" id="Phobius"/>
    </source>
</evidence>
<keyword evidence="4" id="KW-1185">Reference proteome</keyword>
<proteinExistence type="predicted"/>
<dbReference type="AlphaFoldDB" id="A0AAN9S1M3"/>
<comment type="caution">
    <text evidence="3">The sequence shown here is derived from an EMBL/GenBank/DDBJ whole genome shotgun (WGS) entry which is preliminary data.</text>
</comment>
<evidence type="ECO:0000313" key="3">
    <source>
        <dbReference type="EMBL" id="KAK7387655.1"/>
    </source>
</evidence>
<dbReference type="Proteomes" id="UP001386955">
    <property type="component" value="Unassembled WGS sequence"/>
</dbReference>
<protein>
    <submittedName>
        <fullName evidence="3">Uncharacterized protein</fullName>
    </submittedName>
</protein>
<keyword evidence="2" id="KW-1133">Transmembrane helix</keyword>
<accession>A0AAN9S1M3</accession>